<dbReference type="Pfam" id="PF01590">
    <property type="entry name" value="GAF"/>
    <property type="match status" value="1"/>
</dbReference>
<dbReference type="Proteomes" id="UP000053675">
    <property type="component" value="Unassembled WGS sequence"/>
</dbReference>
<evidence type="ECO:0000259" key="2">
    <source>
        <dbReference type="Pfam" id="PF07568"/>
    </source>
</evidence>
<evidence type="ECO:0008006" key="6">
    <source>
        <dbReference type="Google" id="ProtNLM"/>
    </source>
</evidence>
<evidence type="ECO:0000259" key="3">
    <source>
        <dbReference type="Pfam" id="PF13581"/>
    </source>
</evidence>
<dbReference type="Gene3D" id="3.30.450.40">
    <property type="match status" value="1"/>
</dbReference>
<dbReference type="SUPFAM" id="SSF55781">
    <property type="entry name" value="GAF domain-like"/>
    <property type="match status" value="1"/>
</dbReference>
<protein>
    <recommendedName>
        <fullName evidence="6">Signal transduction histidine kinase</fullName>
    </recommendedName>
</protein>
<dbReference type="eggNOG" id="COG3920">
    <property type="taxonomic scope" value="Bacteria"/>
</dbReference>
<name>A0A084U5Y1_9HYPH</name>
<gene>
    <name evidence="4" type="ORF">EL18_02617</name>
</gene>
<dbReference type="Gene3D" id="3.30.565.10">
    <property type="entry name" value="Histidine kinase-like ATPase, C-terminal domain"/>
    <property type="match status" value="1"/>
</dbReference>
<feature type="domain" description="Histidine kinase/HSP90-like ATPase" evidence="3">
    <location>
        <begin position="257"/>
        <end position="360"/>
    </location>
</feature>
<dbReference type="RefSeq" id="WP_036485034.1">
    <property type="nucleotide sequence ID" value="NZ_JMQM01000002.1"/>
</dbReference>
<feature type="domain" description="GAF" evidence="1">
    <location>
        <begin position="26"/>
        <end position="156"/>
    </location>
</feature>
<keyword evidence="5" id="KW-1185">Reference proteome</keyword>
<evidence type="ECO:0000313" key="4">
    <source>
        <dbReference type="EMBL" id="KFB08367.1"/>
    </source>
</evidence>
<proteinExistence type="predicted"/>
<dbReference type="InterPro" id="IPR029016">
    <property type="entry name" value="GAF-like_dom_sf"/>
</dbReference>
<dbReference type="Pfam" id="PF13581">
    <property type="entry name" value="HATPase_c_2"/>
    <property type="match status" value="1"/>
</dbReference>
<dbReference type="InterPro" id="IPR036890">
    <property type="entry name" value="HATPase_C_sf"/>
</dbReference>
<evidence type="ECO:0000313" key="5">
    <source>
        <dbReference type="Proteomes" id="UP000053675"/>
    </source>
</evidence>
<dbReference type="AlphaFoldDB" id="A0A084U5Y1"/>
<dbReference type="SUPFAM" id="SSF55874">
    <property type="entry name" value="ATPase domain of HSP90 chaperone/DNA topoisomerase II/histidine kinase"/>
    <property type="match status" value="1"/>
</dbReference>
<dbReference type="eggNOG" id="COG2203">
    <property type="taxonomic scope" value="Bacteria"/>
</dbReference>
<organism evidence="4 5">
    <name type="scientific">Nitratireductor basaltis</name>
    <dbReference type="NCBI Taxonomy" id="472175"/>
    <lineage>
        <taxon>Bacteria</taxon>
        <taxon>Pseudomonadati</taxon>
        <taxon>Pseudomonadota</taxon>
        <taxon>Alphaproteobacteria</taxon>
        <taxon>Hyphomicrobiales</taxon>
        <taxon>Phyllobacteriaceae</taxon>
        <taxon>Nitratireductor</taxon>
    </lineage>
</organism>
<dbReference type="InterPro" id="IPR003594">
    <property type="entry name" value="HATPase_dom"/>
</dbReference>
<dbReference type="EMBL" id="JMQM01000002">
    <property type="protein sequence ID" value="KFB08367.1"/>
    <property type="molecule type" value="Genomic_DNA"/>
</dbReference>
<reference evidence="4 5" key="1">
    <citation type="submission" date="2014-05" db="EMBL/GenBank/DDBJ databases">
        <title>Draft Genome Sequence of Nitratireductor basaltis Strain UMTGB225, A Marine Bacterium Isolated from Green Barrel Tunicate.</title>
        <authorList>
            <person name="Gan H.Y."/>
        </authorList>
    </citation>
    <scope>NUCLEOTIDE SEQUENCE [LARGE SCALE GENOMIC DNA]</scope>
    <source>
        <strain evidence="4 5">UMTGB225</strain>
    </source>
</reference>
<evidence type="ECO:0000259" key="1">
    <source>
        <dbReference type="Pfam" id="PF01590"/>
    </source>
</evidence>
<dbReference type="InterPro" id="IPR011495">
    <property type="entry name" value="Sig_transdc_His_kin_sub2_dim/P"/>
</dbReference>
<dbReference type="PATRIC" id="fig|472175.3.peg.2609"/>
<dbReference type="PANTHER" id="PTHR43102:SF2">
    <property type="entry name" value="GAF DOMAIN-CONTAINING PROTEIN"/>
    <property type="match status" value="1"/>
</dbReference>
<feature type="domain" description="Signal transduction histidine kinase subgroup 2 dimerisation and phosphoacceptor" evidence="2">
    <location>
        <begin position="173"/>
        <end position="246"/>
    </location>
</feature>
<dbReference type="OrthoDB" id="341208at2"/>
<dbReference type="PANTHER" id="PTHR43102">
    <property type="entry name" value="SLR1143 PROTEIN"/>
    <property type="match status" value="1"/>
</dbReference>
<dbReference type="STRING" id="472175.EL18_02617"/>
<dbReference type="Pfam" id="PF07568">
    <property type="entry name" value="HisKA_2"/>
    <property type="match status" value="1"/>
</dbReference>
<sequence>MRARAHPEQTERLKTLYRYEILDTPREEEFDEIVALTAQICEAPISVINIIDAERQWFKAEVGLGTRETPIDTSICAHIILDENFVEIEDTLQDPRLRDNPLCLAERGGLRFYAGARLVAPNGMPLGTLCVLDHQPRQLNDLQRNAIRVLARQVMKQFELRLALRDQEVLRGEIDHRVKNSLQTVSSIVRLYQRDVADETARDALVAVQRRIDAIGALHEQLQGSSSGQLIDIRKFLERLVGLLQETAPDNVKLRSSAVHAVVDSDTASALGMIVSEFVANSLKHGFPETQAGNVTVELKKADAQFVLTCSDDGLGSNARKPKLGKIGSLGTNIMNAAASRLNGEFSQALDENGSRLSMTFEHVYA</sequence>
<accession>A0A084U5Y1</accession>
<dbReference type="InterPro" id="IPR003018">
    <property type="entry name" value="GAF"/>
</dbReference>
<comment type="caution">
    <text evidence="4">The sequence shown here is derived from an EMBL/GenBank/DDBJ whole genome shotgun (WGS) entry which is preliminary data.</text>
</comment>